<sequence>MMQEKFNVCYIDLMFRAPSPKPLVRVD</sequence>
<dbReference type="EMBL" id="HACA01009681">
    <property type="protein sequence ID" value="CDW27042.1"/>
    <property type="molecule type" value="Transcribed_RNA"/>
</dbReference>
<dbReference type="AlphaFoldDB" id="A0A0K2TN26"/>
<accession>A0A0K2TN26</accession>
<reference evidence="1" key="1">
    <citation type="submission" date="2014-05" db="EMBL/GenBank/DDBJ databases">
        <authorList>
            <person name="Chronopoulou M."/>
        </authorList>
    </citation>
    <scope>NUCLEOTIDE SEQUENCE</scope>
    <source>
        <tissue evidence="1">Whole organism</tissue>
    </source>
</reference>
<evidence type="ECO:0000313" key="1">
    <source>
        <dbReference type="EMBL" id="CDW27042.1"/>
    </source>
</evidence>
<organism evidence="1">
    <name type="scientific">Lepeophtheirus salmonis</name>
    <name type="common">Salmon louse</name>
    <name type="synonym">Caligus salmonis</name>
    <dbReference type="NCBI Taxonomy" id="72036"/>
    <lineage>
        <taxon>Eukaryota</taxon>
        <taxon>Metazoa</taxon>
        <taxon>Ecdysozoa</taxon>
        <taxon>Arthropoda</taxon>
        <taxon>Crustacea</taxon>
        <taxon>Multicrustacea</taxon>
        <taxon>Hexanauplia</taxon>
        <taxon>Copepoda</taxon>
        <taxon>Siphonostomatoida</taxon>
        <taxon>Caligidae</taxon>
        <taxon>Lepeophtheirus</taxon>
    </lineage>
</organism>
<protein>
    <submittedName>
        <fullName evidence="1">Uncharacterized protein</fullName>
    </submittedName>
</protein>
<name>A0A0K2TN26_LEPSM</name>
<proteinExistence type="predicted"/>